<evidence type="ECO:0000313" key="2">
    <source>
        <dbReference type="EMBL" id="GAA4483487.1"/>
    </source>
</evidence>
<comment type="caution">
    <text evidence="2">The sequence shown here is derived from an EMBL/GenBank/DDBJ whole genome shotgun (WGS) entry which is preliminary data.</text>
</comment>
<evidence type="ECO:0000259" key="1">
    <source>
        <dbReference type="Pfam" id="PF04480"/>
    </source>
</evidence>
<reference evidence="3" key="1">
    <citation type="journal article" date="2019" name="Int. J. Syst. Evol. Microbiol.">
        <title>The Global Catalogue of Microorganisms (GCM) 10K type strain sequencing project: providing services to taxonomists for standard genome sequencing and annotation.</title>
        <authorList>
            <consortium name="The Broad Institute Genomics Platform"/>
            <consortium name="The Broad Institute Genome Sequencing Center for Infectious Disease"/>
            <person name="Wu L."/>
            <person name="Ma J."/>
        </authorList>
    </citation>
    <scope>NUCLEOTIDE SEQUENCE [LARGE SCALE GENOMIC DNA]</scope>
    <source>
        <strain evidence="3">JCM 17839</strain>
    </source>
</reference>
<keyword evidence="3" id="KW-1185">Reference proteome</keyword>
<dbReference type="EMBL" id="BAABGP010000008">
    <property type="protein sequence ID" value="GAA4483487.1"/>
    <property type="molecule type" value="Genomic_DNA"/>
</dbReference>
<dbReference type="Proteomes" id="UP001500731">
    <property type="component" value="Unassembled WGS sequence"/>
</dbReference>
<sequence>MGFGFADVLLALLHYAACASTEAFFVAVESALHLGLIGASGMRWLSERVSFALREVLAFADDQSESGLESLLRFRLHLCGISLSAQVQIDGVGRVDFVLGGRIILEVDGRLNHDGPSMRHKDLMRDAAAAAQGYETLRFDYAMILHDWPRVLAAIQGRLTALGAIAQGATAVLQGG</sequence>
<organism evidence="2 3">
    <name type="scientific">Microbacterium panaciterrae</name>
    <dbReference type="NCBI Taxonomy" id="985759"/>
    <lineage>
        <taxon>Bacteria</taxon>
        <taxon>Bacillati</taxon>
        <taxon>Actinomycetota</taxon>
        <taxon>Actinomycetes</taxon>
        <taxon>Micrococcales</taxon>
        <taxon>Microbacteriaceae</taxon>
        <taxon>Microbacterium</taxon>
    </lineage>
</organism>
<accession>A0ABP8PBJ1</accession>
<gene>
    <name evidence="2" type="ORF">GCM10023171_15130</name>
</gene>
<name>A0ABP8PBJ1_9MICO</name>
<feature type="domain" description="DUF559" evidence="1">
    <location>
        <begin position="64"/>
        <end position="159"/>
    </location>
</feature>
<evidence type="ECO:0000313" key="3">
    <source>
        <dbReference type="Proteomes" id="UP001500731"/>
    </source>
</evidence>
<dbReference type="InterPro" id="IPR011335">
    <property type="entry name" value="Restrct_endonuc-II-like"/>
</dbReference>
<dbReference type="SUPFAM" id="SSF52980">
    <property type="entry name" value="Restriction endonuclease-like"/>
    <property type="match status" value="1"/>
</dbReference>
<dbReference type="Gene3D" id="3.40.960.10">
    <property type="entry name" value="VSR Endonuclease"/>
    <property type="match status" value="1"/>
</dbReference>
<protein>
    <recommendedName>
        <fullName evidence="1">DUF559 domain-containing protein</fullName>
    </recommendedName>
</protein>
<proteinExistence type="predicted"/>
<dbReference type="InterPro" id="IPR007569">
    <property type="entry name" value="DUF559"/>
</dbReference>
<dbReference type="Pfam" id="PF04480">
    <property type="entry name" value="DUF559"/>
    <property type="match status" value="1"/>
</dbReference>